<evidence type="ECO:0000256" key="2">
    <source>
        <dbReference type="ARBA" id="ARBA00022475"/>
    </source>
</evidence>
<keyword evidence="10" id="KW-1185">Reference proteome</keyword>
<keyword evidence="5 6" id="KW-0472">Membrane</keyword>
<reference evidence="10 11" key="1">
    <citation type="submission" date="2017-07" db="EMBL/GenBank/DDBJ databases">
        <title>Leptospira spp. isolated from tropical soils.</title>
        <authorList>
            <person name="Thibeaux R."/>
            <person name="Iraola G."/>
            <person name="Ferres I."/>
            <person name="Bierque E."/>
            <person name="Girault D."/>
            <person name="Soupe-Gilbert M.-E."/>
            <person name="Picardeau M."/>
            <person name="Goarant C."/>
        </authorList>
    </citation>
    <scope>NUCLEOTIDE SEQUENCE [LARGE SCALE GENOMIC DNA]</scope>
    <source>
        <strain evidence="9 11">FH1-B-B1</strain>
        <strain evidence="8 10">FH1-B-C1</strain>
    </source>
</reference>
<feature type="transmembrane region" description="Helical" evidence="6">
    <location>
        <begin position="108"/>
        <end position="128"/>
    </location>
</feature>
<feature type="transmembrane region" description="Helical" evidence="6">
    <location>
        <begin position="140"/>
        <end position="156"/>
    </location>
</feature>
<feature type="transmembrane region" description="Helical" evidence="6">
    <location>
        <begin position="203"/>
        <end position="224"/>
    </location>
</feature>
<evidence type="ECO:0000256" key="3">
    <source>
        <dbReference type="ARBA" id="ARBA00022692"/>
    </source>
</evidence>
<comment type="subcellular location">
    <subcellularLocation>
        <location evidence="1">Cell membrane</location>
        <topology evidence="1">Multi-pass membrane protein</topology>
    </subcellularLocation>
</comment>
<evidence type="ECO:0000313" key="11">
    <source>
        <dbReference type="Proteomes" id="UP000231990"/>
    </source>
</evidence>
<dbReference type="Proteomes" id="UP000231962">
    <property type="component" value="Unassembled WGS sequence"/>
</dbReference>
<feature type="domain" description="EamA" evidence="7">
    <location>
        <begin position="6"/>
        <end position="123"/>
    </location>
</feature>
<accession>A0A2M9ZPA6</accession>
<dbReference type="OrthoDB" id="9805239at2"/>
<feature type="transmembrane region" description="Helical" evidence="6">
    <location>
        <begin position="168"/>
        <end position="187"/>
    </location>
</feature>
<feature type="transmembrane region" description="Helical" evidence="6">
    <location>
        <begin position="260"/>
        <end position="277"/>
    </location>
</feature>
<proteinExistence type="predicted"/>
<evidence type="ECO:0000256" key="5">
    <source>
        <dbReference type="ARBA" id="ARBA00023136"/>
    </source>
</evidence>
<sequence>MAFHSAKIAMLNASPIMVASLRFGFASIFALILFKVEANGKPLSEIDRKNWFYLFWMSFFGIFIYNLFFFEGLMRTSAVSGSLIAGSNPGITALISVLLGLEVLSKKNWLGIFVSFLGVFVLITQGSLERLTTLNIGKGELLLICASISWAIYAIIGRKVMKEVPANLASGLSICIGTVLLFPLLIVRDGFDSLKTIPGLDETYFWLSIAYMGIFASVFAFRFWNIGVSSLGPARTSIYVNLVPIATAIIGIFAGESLSAQQYVGGGLILSGVYLTTKRATR</sequence>
<evidence type="ECO:0000313" key="8">
    <source>
        <dbReference type="EMBL" id="PJZ70687.1"/>
    </source>
</evidence>
<evidence type="ECO:0000256" key="4">
    <source>
        <dbReference type="ARBA" id="ARBA00022989"/>
    </source>
</evidence>
<evidence type="ECO:0000259" key="7">
    <source>
        <dbReference type="Pfam" id="PF00892"/>
    </source>
</evidence>
<evidence type="ECO:0000313" key="10">
    <source>
        <dbReference type="Proteomes" id="UP000231962"/>
    </source>
</evidence>
<protein>
    <recommendedName>
        <fullName evidence="7">EamA domain-containing protein</fullName>
    </recommendedName>
</protein>
<comment type="caution">
    <text evidence="9">The sequence shown here is derived from an EMBL/GenBank/DDBJ whole genome shotgun (WGS) entry which is preliminary data.</text>
</comment>
<dbReference type="PANTHER" id="PTHR32322">
    <property type="entry name" value="INNER MEMBRANE TRANSPORTER"/>
    <property type="match status" value="1"/>
</dbReference>
<keyword evidence="4 6" id="KW-1133">Transmembrane helix</keyword>
<dbReference type="EMBL" id="NPDZ01000003">
    <property type="protein sequence ID" value="PJZ73897.1"/>
    <property type="molecule type" value="Genomic_DNA"/>
</dbReference>
<feature type="transmembrane region" description="Helical" evidence="6">
    <location>
        <begin position="82"/>
        <end position="101"/>
    </location>
</feature>
<dbReference type="EMBL" id="NPDY01000002">
    <property type="protein sequence ID" value="PJZ70687.1"/>
    <property type="molecule type" value="Genomic_DNA"/>
</dbReference>
<dbReference type="GO" id="GO:0005886">
    <property type="term" value="C:plasma membrane"/>
    <property type="evidence" value="ECO:0007669"/>
    <property type="project" value="UniProtKB-SubCell"/>
</dbReference>
<keyword evidence="2" id="KW-1003">Cell membrane</keyword>
<gene>
    <name evidence="8" type="ORF">CH360_03945</name>
    <name evidence="9" type="ORF">CH373_07085</name>
</gene>
<dbReference type="Pfam" id="PF00892">
    <property type="entry name" value="EamA"/>
    <property type="match status" value="2"/>
</dbReference>
<dbReference type="AlphaFoldDB" id="A0A2M9ZPA6"/>
<feature type="transmembrane region" description="Helical" evidence="6">
    <location>
        <begin position="20"/>
        <end position="38"/>
    </location>
</feature>
<feature type="domain" description="EamA" evidence="7">
    <location>
        <begin position="138"/>
        <end position="277"/>
    </location>
</feature>
<dbReference type="InterPro" id="IPR037185">
    <property type="entry name" value="EmrE-like"/>
</dbReference>
<keyword evidence="3 6" id="KW-0812">Transmembrane</keyword>
<dbReference type="SUPFAM" id="SSF103481">
    <property type="entry name" value="Multidrug resistance efflux transporter EmrE"/>
    <property type="match status" value="2"/>
</dbReference>
<evidence type="ECO:0000256" key="6">
    <source>
        <dbReference type="SAM" id="Phobius"/>
    </source>
</evidence>
<organism evidence="9 11">
    <name type="scientific">Leptospira perolatii</name>
    <dbReference type="NCBI Taxonomy" id="2023191"/>
    <lineage>
        <taxon>Bacteria</taxon>
        <taxon>Pseudomonadati</taxon>
        <taxon>Spirochaetota</taxon>
        <taxon>Spirochaetia</taxon>
        <taxon>Leptospirales</taxon>
        <taxon>Leptospiraceae</taxon>
        <taxon>Leptospira</taxon>
    </lineage>
</organism>
<dbReference type="Proteomes" id="UP000231990">
    <property type="component" value="Unassembled WGS sequence"/>
</dbReference>
<dbReference type="PANTHER" id="PTHR32322:SF18">
    <property type="entry name" value="S-ADENOSYLMETHIONINE_S-ADENOSYLHOMOCYSTEINE TRANSPORTER"/>
    <property type="match status" value="1"/>
</dbReference>
<evidence type="ECO:0000256" key="1">
    <source>
        <dbReference type="ARBA" id="ARBA00004651"/>
    </source>
</evidence>
<evidence type="ECO:0000313" key="9">
    <source>
        <dbReference type="EMBL" id="PJZ73897.1"/>
    </source>
</evidence>
<feature type="transmembrane region" description="Helical" evidence="6">
    <location>
        <begin position="236"/>
        <end position="254"/>
    </location>
</feature>
<name>A0A2M9ZPA6_9LEPT</name>
<dbReference type="InterPro" id="IPR000620">
    <property type="entry name" value="EamA_dom"/>
</dbReference>
<dbReference type="InterPro" id="IPR050638">
    <property type="entry name" value="AA-Vitamin_Transporters"/>
</dbReference>
<feature type="transmembrane region" description="Helical" evidence="6">
    <location>
        <begin position="50"/>
        <end position="70"/>
    </location>
</feature>